<proteinExistence type="predicted"/>
<keyword evidence="3" id="KW-1185">Reference proteome</keyword>
<keyword evidence="1" id="KW-0812">Transmembrane</keyword>
<protein>
    <submittedName>
        <fullName evidence="2">Uncharacterized protein</fullName>
    </submittedName>
</protein>
<accession>A0ABS2MRJ9</accession>
<feature type="transmembrane region" description="Helical" evidence="1">
    <location>
        <begin position="72"/>
        <end position="95"/>
    </location>
</feature>
<gene>
    <name evidence="2" type="ORF">JOC49_001586</name>
</gene>
<feature type="transmembrane region" description="Helical" evidence="1">
    <location>
        <begin position="7"/>
        <end position="26"/>
    </location>
</feature>
<evidence type="ECO:0000256" key="1">
    <source>
        <dbReference type="SAM" id="Phobius"/>
    </source>
</evidence>
<evidence type="ECO:0000313" key="3">
    <source>
        <dbReference type="Proteomes" id="UP000767854"/>
    </source>
</evidence>
<sequence length="163" mass="18192">MKYRQTVLMALSLGIIILFFMPWVVMQEGFDMFAESENSGYSGFELVRGIQYAAPLVSSFGNAYGFPLASKLIYLGYVLWLIPILGILAIVLSGLRNRAAYRIHRIQFIGVVVLGVLAVVGVSVNADIRELYTSVLSTSLFFWLMLTFGLLGILVSLKQEKKR</sequence>
<feature type="transmembrane region" description="Helical" evidence="1">
    <location>
        <begin position="107"/>
        <end position="128"/>
    </location>
</feature>
<evidence type="ECO:0000313" key="2">
    <source>
        <dbReference type="EMBL" id="MBM7562043.1"/>
    </source>
</evidence>
<feature type="transmembrane region" description="Helical" evidence="1">
    <location>
        <begin position="140"/>
        <end position="157"/>
    </location>
</feature>
<name>A0ABS2MRJ9_9FIRM</name>
<keyword evidence="1" id="KW-1133">Transmembrane helix</keyword>
<reference evidence="2 3" key="1">
    <citation type="submission" date="2021-01" db="EMBL/GenBank/DDBJ databases">
        <title>Genomic Encyclopedia of Type Strains, Phase IV (KMG-IV): sequencing the most valuable type-strain genomes for metagenomic binning, comparative biology and taxonomic classification.</title>
        <authorList>
            <person name="Goeker M."/>
        </authorList>
    </citation>
    <scope>NUCLEOTIDE SEQUENCE [LARGE SCALE GENOMIC DNA]</scope>
    <source>
        <strain evidence="2 3">DSM 24436</strain>
    </source>
</reference>
<dbReference type="EMBL" id="JAFBDT010000011">
    <property type="protein sequence ID" value="MBM7562043.1"/>
    <property type="molecule type" value="Genomic_DNA"/>
</dbReference>
<comment type="caution">
    <text evidence="2">The sequence shown here is derived from an EMBL/GenBank/DDBJ whole genome shotgun (WGS) entry which is preliminary data.</text>
</comment>
<keyword evidence="1" id="KW-0472">Membrane</keyword>
<organism evidence="2 3">
    <name type="scientific">Fusibacter tunisiensis</name>
    <dbReference type="NCBI Taxonomy" id="1008308"/>
    <lineage>
        <taxon>Bacteria</taxon>
        <taxon>Bacillati</taxon>
        <taxon>Bacillota</taxon>
        <taxon>Clostridia</taxon>
        <taxon>Eubacteriales</taxon>
        <taxon>Eubacteriales Family XII. Incertae Sedis</taxon>
        <taxon>Fusibacter</taxon>
    </lineage>
</organism>
<dbReference type="RefSeq" id="WP_204664090.1">
    <property type="nucleotide sequence ID" value="NZ_JAFBDT010000011.1"/>
</dbReference>
<dbReference type="Proteomes" id="UP000767854">
    <property type="component" value="Unassembled WGS sequence"/>
</dbReference>